<dbReference type="GO" id="GO:0005886">
    <property type="term" value="C:plasma membrane"/>
    <property type="evidence" value="ECO:0007669"/>
    <property type="project" value="UniProtKB-SubCell"/>
</dbReference>
<dbReference type="NCBIfam" id="NF004902">
    <property type="entry name" value="PRK06265.1-1"/>
    <property type="match status" value="1"/>
</dbReference>
<feature type="transmembrane region" description="Helical" evidence="7">
    <location>
        <begin position="76"/>
        <end position="102"/>
    </location>
</feature>
<feature type="transmembrane region" description="Helical" evidence="7">
    <location>
        <begin position="7"/>
        <end position="28"/>
    </location>
</feature>
<evidence type="ECO:0000256" key="6">
    <source>
        <dbReference type="ARBA" id="ARBA00023136"/>
    </source>
</evidence>
<evidence type="ECO:0000256" key="2">
    <source>
        <dbReference type="ARBA" id="ARBA00022448"/>
    </source>
</evidence>
<gene>
    <name evidence="9" type="ORF">MPEBLZ_01195</name>
</gene>
<feature type="transmembrane region" description="Helical" evidence="7">
    <location>
        <begin position="287"/>
        <end position="308"/>
    </location>
</feature>
<dbReference type="InterPro" id="IPR002751">
    <property type="entry name" value="CbiM/NikMN"/>
</dbReference>
<dbReference type="Proteomes" id="UP000050360">
    <property type="component" value="Unassembled WGS sequence"/>
</dbReference>
<comment type="caution">
    <text evidence="9">The sequence shown here is derived from an EMBL/GenBank/DDBJ whole genome shotgun (WGS) entry which is preliminary data.</text>
</comment>
<dbReference type="Gene3D" id="1.10.1760.20">
    <property type="match status" value="1"/>
</dbReference>
<proteinExistence type="predicted"/>
<organism evidence="9 10">
    <name type="scientific">Candidatus Methanoperedens nitratireducens</name>
    <dbReference type="NCBI Taxonomy" id="1392998"/>
    <lineage>
        <taxon>Archaea</taxon>
        <taxon>Methanobacteriati</taxon>
        <taxon>Methanobacteriota</taxon>
        <taxon>Stenosarchaea group</taxon>
        <taxon>Methanomicrobia</taxon>
        <taxon>Methanosarcinales</taxon>
        <taxon>ANME-2 cluster</taxon>
        <taxon>Candidatus Methanoperedentaceae</taxon>
        <taxon>Candidatus Methanoperedens</taxon>
    </lineage>
</organism>
<feature type="transmembrane region" description="Helical" evidence="7">
    <location>
        <begin position="40"/>
        <end position="64"/>
    </location>
</feature>
<feature type="domain" description="PDGLE" evidence="8">
    <location>
        <begin position="224"/>
        <end position="310"/>
    </location>
</feature>
<dbReference type="InterPro" id="IPR025937">
    <property type="entry name" value="PDGLE_dom"/>
</dbReference>
<feature type="transmembrane region" description="Helical" evidence="7">
    <location>
        <begin position="145"/>
        <end position="164"/>
    </location>
</feature>
<dbReference type="PATRIC" id="fig|1719120.3.peg.1279"/>
<feature type="transmembrane region" description="Helical" evidence="7">
    <location>
        <begin position="224"/>
        <end position="243"/>
    </location>
</feature>
<comment type="subcellular location">
    <subcellularLocation>
        <location evidence="1">Cell membrane</location>
        <topology evidence="1">Multi-pass membrane protein</topology>
    </subcellularLocation>
</comment>
<sequence>MHIPDTFIPLGQAAIYWIISILFIARAVKWARKDMNENMIPLFGVLAAGIFVLQTINIAASLLIPVPMFTGVSWHIVGAALTAIIFASPWAAVLLMTMVLAIQSLFGDGGITVMGANILNMGIIGGFIGYYTFIGLSKLSVKRPAAMFAGGWLSMLLPAIALSFELWLAGTFPLKQGVLLMGTFQGIAGIGEGLITVIVFGAIIKARPDIVNEGTHKKESTAKVAAVGIFALFGLAAAAPFLASGDPDGLQQTASLVVSSEINNMIAPITPLFPSYAIPGMGDAGKVAAIIIGFAAILIMWIGISRVIKKV</sequence>
<dbReference type="PANTHER" id="PTHR34229:SF1">
    <property type="entry name" value="METAL TRANSPORT PROTEIN HI_1621-RELATED"/>
    <property type="match status" value="1"/>
</dbReference>
<evidence type="ECO:0000256" key="5">
    <source>
        <dbReference type="ARBA" id="ARBA00022989"/>
    </source>
</evidence>
<dbReference type="EMBL" id="LKCM01000102">
    <property type="protein sequence ID" value="KPQ44213.1"/>
    <property type="molecule type" value="Genomic_DNA"/>
</dbReference>
<dbReference type="Pfam" id="PF13190">
    <property type="entry name" value="PDGLE"/>
    <property type="match status" value="1"/>
</dbReference>
<feature type="transmembrane region" description="Helical" evidence="7">
    <location>
        <begin position="114"/>
        <end position="133"/>
    </location>
</feature>
<reference evidence="9 10" key="1">
    <citation type="submission" date="2015-09" db="EMBL/GenBank/DDBJ databases">
        <title>A metagenomics-based metabolic model of nitrate-dependent anaerobic oxidation of methane by Methanoperedens-like archaea.</title>
        <authorList>
            <person name="Arshad A."/>
            <person name="Speth D.R."/>
            <person name="De Graaf R.M."/>
            <person name="Op Den Camp H.J."/>
            <person name="Jetten M.S."/>
            <person name="Welte C.U."/>
        </authorList>
    </citation>
    <scope>NUCLEOTIDE SEQUENCE [LARGE SCALE GENOMIC DNA]</scope>
</reference>
<evidence type="ECO:0000256" key="4">
    <source>
        <dbReference type="ARBA" id="ARBA00022692"/>
    </source>
</evidence>
<dbReference type="GO" id="GO:0000041">
    <property type="term" value="P:transition metal ion transport"/>
    <property type="evidence" value="ECO:0007669"/>
    <property type="project" value="InterPro"/>
</dbReference>
<name>A0A0P8AI69_9EURY</name>
<dbReference type="PANTHER" id="PTHR34229">
    <property type="entry name" value="METAL TRANSPORT PROTEIN HI_1621-RELATED"/>
    <property type="match status" value="1"/>
</dbReference>
<evidence type="ECO:0000256" key="1">
    <source>
        <dbReference type="ARBA" id="ARBA00004651"/>
    </source>
</evidence>
<keyword evidence="5 7" id="KW-1133">Transmembrane helix</keyword>
<dbReference type="Pfam" id="PF01891">
    <property type="entry name" value="CbiM"/>
    <property type="match status" value="1"/>
</dbReference>
<evidence type="ECO:0000313" key="10">
    <source>
        <dbReference type="Proteomes" id="UP000050360"/>
    </source>
</evidence>
<keyword evidence="6 7" id="KW-0472">Membrane</keyword>
<evidence type="ECO:0000256" key="7">
    <source>
        <dbReference type="SAM" id="Phobius"/>
    </source>
</evidence>
<keyword evidence="3" id="KW-1003">Cell membrane</keyword>
<protein>
    <submittedName>
        <fullName evidence="9">Cobalt transport protein CbiM</fullName>
    </submittedName>
</protein>
<keyword evidence="4 7" id="KW-0812">Transmembrane</keyword>
<evidence type="ECO:0000256" key="3">
    <source>
        <dbReference type="ARBA" id="ARBA00022475"/>
    </source>
</evidence>
<feature type="transmembrane region" description="Helical" evidence="7">
    <location>
        <begin position="184"/>
        <end position="204"/>
    </location>
</feature>
<evidence type="ECO:0000259" key="8">
    <source>
        <dbReference type="Pfam" id="PF13190"/>
    </source>
</evidence>
<accession>A0A0P8AI69</accession>
<evidence type="ECO:0000313" key="9">
    <source>
        <dbReference type="EMBL" id="KPQ44213.1"/>
    </source>
</evidence>
<dbReference type="AlphaFoldDB" id="A0A0P8AI69"/>
<keyword evidence="2" id="KW-0813">Transport</keyword>